<evidence type="ECO:0000256" key="4">
    <source>
        <dbReference type="ARBA" id="ARBA00022989"/>
    </source>
</evidence>
<reference evidence="9" key="1">
    <citation type="submission" date="2016-10" db="EMBL/GenBank/DDBJ databases">
        <authorList>
            <person name="Varghese N."/>
            <person name="Submissions S."/>
        </authorList>
    </citation>
    <scope>NUCLEOTIDE SEQUENCE [LARGE SCALE GENOMIC DNA]</scope>
    <source>
        <strain evidence="9">DSM 23439</strain>
    </source>
</reference>
<evidence type="ECO:0000256" key="5">
    <source>
        <dbReference type="ARBA" id="ARBA00023136"/>
    </source>
</evidence>
<accession>A0A1I1LJC6</accession>
<organism evidence="8 9">
    <name type="scientific">Kushneria avicenniae</name>
    <dbReference type="NCBI Taxonomy" id="402385"/>
    <lineage>
        <taxon>Bacteria</taxon>
        <taxon>Pseudomonadati</taxon>
        <taxon>Pseudomonadota</taxon>
        <taxon>Gammaproteobacteria</taxon>
        <taxon>Oceanospirillales</taxon>
        <taxon>Halomonadaceae</taxon>
        <taxon>Kushneria</taxon>
    </lineage>
</organism>
<dbReference type="GO" id="GO:0009055">
    <property type="term" value="F:electron transfer activity"/>
    <property type="evidence" value="ECO:0007669"/>
    <property type="project" value="InterPro"/>
</dbReference>
<proteinExistence type="predicted"/>
<dbReference type="GO" id="GO:0005886">
    <property type="term" value="C:plasma membrane"/>
    <property type="evidence" value="ECO:0007669"/>
    <property type="project" value="UniProtKB-SubCell"/>
</dbReference>
<evidence type="ECO:0000259" key="7">
    <source>
        <dbReference type="Pfam" id="PF01292"/>
    </source>
</evidence>
<dbReference type="PANTHER" id="PTHR30485:SF1">
    <property type="entry name" value="CYTOCHROME YDHU-RELATED"/>
    <property type="match status" value="1"/>
</dbReference>
<feature type="domain" description="Cytochrome b561 bacterial/Ni-hydrogenase" evidence="7">
    <location>
        <begin position="30"/>
        <end position="275"/>
    </location>
</feature>
<feature type="transmembrane region" description="Helical" evidence="6">
    <location>
        <begin position="197"/>
        <end position="221"/>
    </location>
</feature>
<keyword evidence="2" id="KW-1003">Cell membrane</keyword>
<keyword evidence="5 6" id="KW-0472">Membrane</keyword>
<comment type="subcellular location">
    <subcellularLocation>
        <location evidence="1">Cell membrane</location>
        <topology evidence="1">Multi-pass membrane protein</topology>
    </subcellularLocation>
</comment>
<dbReference type="Proteomes" id="UP000199046">
    <property type="component" value="Unassembled WGS sequence"/>
</dbReference>
<feature type="transmembrane region" description="Helical" evidence="6">
    <location>
        <begin position="132"/>
        <end position="154"/>
    </location>
</feature>
<dbReference type="InterPro" id="IPR016174">
    <property type="entry name" value="Di-haem_cyt_TM"/>
</dbReference>
<evidence type="ECO:0000313" key="9">
    <source>
        <dbReference type="Proteomes" id="UP000199046"/>
    </source>
</evidence>
<protein>
    <submittedName>
        <fullName evidence="8">Thiosulfate reductase cytochrome b subunit</fullName>
    </submittedName>
</protein>
<feature type="transmembrane region" description="Helical" evidence="6">
    <location>
        <begin position="37"/>
        <end position="57"/>
    </location>
</feature>
<name>A0A1I1LJC6_9GAMM</name>
<evidence type="ECO:0000256" key="2">
    <source>
        <dbReference type="ARBA" id="ARBA00022475"/>
    </source>
</evidence>
<dbReference type="AlphaFoldDB" id="A0A1I1LJC6"/>
<evidence type="ECO:0000313" key="8">
    <source>
        <dbReference type="EMBL" id="SFC73131.1"/>
    </source>
</evidence>
<keyword evidence="3 6" id="KW-0812">Transmembrane</keyword>
<evidence type="ECO:0000256" key="3">
    <source>
        <dbReference type="ARBA" id="ARBA00022692"/>
    </source>
</evidence>
<feature type="transmembrane region" description="Helical" evidence="6">
    <location>
        <begin position="241"/>
        <end position="262"/>
    </location>
</feature>
<evidence type="ECO:0000256" key="6">
    <source>
        <dbReference type="SAM" id="Phobius"/>
    </source>
</evidence>
<dbReference type="InterPro" id="IPR051542">
    <property type="entry name" value="Hydrogenase_cytochrome"/>
</dbReference>
<gene>
    <name evidence="8" type="ORF">SAMN05421848_2504</name>
</gene>
<dbReference type="GO" id="GO:0022904">
    <property type="term" value="P:respiratory electron transport chain"/>
    <property type="evidence" value="ECO:0007669"/>
    <property type="project" value="InterPro"/>
</dbReference>
<dbReference type="Pfam" id="PF01292">
    <property type="entry name" value="Ni_hydr_CYTB"/>
    <property type="match status" value="1"/>
</dbReference>
<keyword evidence="9" id="KW-1185">Reference proteome</keyword>
<dbReference type="EMBL" id="FOLY01000005">
    <property type="protein sequence ID" value="SFC73131.1"/>
    <property type="molecule type" value="Genomic_DNA"/>
</dbReference>
<dbReference type="Gene3D" id="1.20.950.20">
    <property type="entry name" value="Transmembrane di-heme cytochromes, Chain C"/>
    <property type="match status" value="1"/>
</dbReference>
<sequence>MSTHTAVRHFFRGMGMPEHTPDHGRSRRLRHRLPVRAWHWINLWCMIVLLLSGLQIFNAHPALYWGSASHFDAPWLEMYAMRGADGSVHGVTALGPWQFTTTGVLGYSGESVRGFPAWVTLPSYQFLSMGRVWHFFFAWLFAISGALFALYALWTGHFRRNFWLSGRDWRGLGRDIINHLKLRFHAHSGKYNSLQKLSYLSVVFVALPLMIVTGLCMSPTINAAAPWLLDLFGGRQSARSIHFITAFSLVLFAVVHVAMVLLSHPLRQLRGMITGRVPRRSSSSEPESPS</sequence>
<dbReference type="GO" id="GO:0020037">
    <property type="term" value="F:heme binding"/>
    <property type="evidence" value="ECO:0007669"/>
    <property type="project" value="TreeGrafter"/>
</dbReference>
<evidence type="ECO:0000256" key="1">
    <source>
        <dbReference type="ARBA" id="ARBA00004651"/>
    </source>
</evidence>
<dbReference type="PANTHER" id="PTHR30485">
    <property type="entry name" value="NI/FE-HYDROGENASE 1 B-TYPE CYTOCHROME SUBUNIT"/>
    <property type="match status" value="1"/>
</dbReference>
<dbReference type="InterPro" id="IPR011577">
    <property type="entry name" value="Cyt_b561_bac/Ni-Hgenase"/>
</dbReference>
<keyword evidence="4 6" id="KW-1133">Transmembrane helix</keyword>
<dbReference type="STRING" id="402385.SAMN05421848_2504"/>
<dbReference type="SUPFAM" id="SSF81342">
    <property type="entry name" value="Transmembrane di-heme cytochromes"/>
    <property type="match status" value="1"/>
</dbReference>